<organism evidence="2 3">
    <name type="scientific">Synchytrium endobioticum</name>
    <dbReference type="NCBI Taxonomy" id="286115"/>
    <lineage>
        <taxon>Eukaryota</taxon>
        <taxon>Fungi</taxon>
        <taxon>Fungi incertae sedis</taxon>
        <taxon>Chytridiomycota</taxon>
        <taxon>Chytridiomycota incertae sedis</taxon>
        <taxon>Chytridiomycetes</taxon>
        <taxon>Synchytriales</taxon>
        <taxon>Synchytriaceae</taxon>
        <taxon>Synchytrium</taxon>
    </lineage>
</organism>
<sequence length="698" mass="80660">MRLIFNFPNPSRLPCKTAKEKHVKAILSDVRKVGRVYEYLISWLGYGSEDYTYGAKDSYEPLFSAIQKVREVLEIETDKLHFYVHHGATPLTERCLNRLLDTISENIGDAKEHIVRRIVPITRSKWNKLYEDLQKAFSKAKPDDTSLSCISLYDHYSHLMDDIQTNWYVKLRQMAAAPDIDLIRFDDMRYDHTEYFPEGFDEVRKRAEALHEAMRKGERLGYVVIGDDRLERCQLKRMVELDPFIRPPSTSVIMVFLNLVSIPTDTIVVLGLANVRMGLMEIPVVVVVGMVVIKIIIDAFEDSFYFEVADIKQSRRLYDLSYVLYITSDHGMIKYFANHTPDQEDPNLDNSESDKRHFVLTYLWFYVLPPILSNIYKFHDLYYPEAQLEPRTRLELLRRLHTLQEGLKKRLVKYDVHCTLEKVVAEDDGMGFINCNIDDPYERLNSDIEKVYGVLNTEASKMLLHVERKVLPVTDYEVKRILHAAKLGPDMEYDIGRRSRLLKKDELDKIFEALKNAFASVPDSDTSLAYKLVKMHYNSLLTQLETFLVLRQQVFTLDLTSEVELKAFRDSLVDFIAVTNYRIAMTDTKDFGKAVYKAVKDGSRKGYVEIGDDLLTDRPLQYMHELIHSHDRLHLYESSMRQKYLQHQPGSSIGSRHSSSPSVGHLDGTLRSSGSHRGGSVGDNGRSSSNRIDHRSAK</sequence>
<dbReference type="VEuPathDB" id="FungiDB:SeMB42_g00179"/>
<accession>A0A507DT36</accession>
<reference evidence="2 3" key="1">
    <citation type="journal article" date="2019" name="Sci. Rep.">
        <title>Comparative genomics of chytrid fungi reveal insights into the obligate biotrophic and pathogenic lifestyle of Synchytrium endobioticum.</title>
        <authorList>
            <person name="van de Vossenberg B.T.L.H."/>
            <person name="Warris S."/>
            <person name="Nguyen H.D.T."/>
            <person name="van Gent-Pelzer M.P.E."/>
            <person name="Joly D.L."/>
            <person name="van de Geest H.C."/>
            <person name="Bonants P.J.M."/>
            <person name="Smith D.S."/>
            <person name="Levesque C.A."/>
            <person name="van der Lee T.A.J."/>
        </authorList>
    </citation>
    <scope>NUCLEOTIDE SEQUENCE [LARGE SCALE GENOMIC DNA]</scope>
    <source>
        <strain evidence="2 3">MB42</strain>
    </source>
</reference>
<evidence type="ECO:0000256" key="1">
    <source>
        <dbReference type="SAM" id="MobiDB-lite"/>
    </source>
</evidence>
<evidence type="ECO:0000313" key="2">
    <source>
        <dbReference type="EMBL" id="TPX54631.1"/>
    </source>
</evidence>
<protein>
    <submittedName>
        <fullName evidence="2">Uncharacterized protein</fullName>
    </submittedName>
</protein>
<dbReference type="EMBL" id="QEAN01000003">
    <property type="protein sequence ID" value="TPX54631.1"/>
    <property type="molecule type" value="Genomic_DNA"/>
</dbReference>
<evidence type="ECO:0000313" key="3">
    <source>
        <dbReference type="Proteomes" id="UP000317494"/>
    </source>
</evidence>
<dbReference type="AlphaFoldDB" id="A0A507DT36"/>
<comment type="caution">
    <text evidence="2">The sequence shown here is derived from an EMBL/GenBank/DDBJ whole genome shotgun (WGS) entry which is preliminary data.</text>
</comment>
<dbReference type="Proteomes" id="UP000317494">
    <property type="component" value="Unassembled WGS sequence"/>
</dbReference>
<gene>
    <name evidence="2" type="ORF">SeMB42_g00179</name>
</gene>
<keyword evidence="3" id="KW-1185">Reference proteome</keyword>
<dbReference type="CDD" id="cd00024">
    <property type="entry name" value="CD_CSD"/>
    <property type="match status" value="1"/>
</dbReference>
<name>A0A507DT36_9FUNG</name>
<feature type="region of interest" description="Disordered" evidence="1">
    <location>
        <begin position="644"/>
        <end position="698"/>
    </location>
</feature>
<proteinExistence type="predicted"/>
<feature type="compositionally biased region" description="Low complexity" evidence="1">
    <location>
        <begin position="650"/>
        <end position="664"/>
    </location>
</feature>